<evidence type="ECO:0000259" key="2">
    <source>
        <dbReference type="Pfam" id="PF14667"/>
    </source>
</evidence>
<dbReference type="InterPro" id="IPR014710">
    <property type="entry name" value="RmlC-like_jellyroll"/>
</dbReference>
<dbReference type="GO" id="GO:0008830">
    <property type="term" value="F:dTDP-4-dehydrorhamnose 3,5-epimerase activity"/>
    <property type="evidence" value="ECO:0007669"/>
    <property type="project" value="InterPro"/>
</dbReference>
<dbReference type="InterPro" id="IPR029303">
    <property type="entry name" value="CapF_C"/>
</dbReference>
<feature type="site" description="Participates in a stacking interaction with the thymidine ring of dTDP-4-oxo-6-deoxyglucose" evidence="1">
    <location>
        <position position="128"/>
    </location>
</feature>
<accession>A0A532V941</accession>
<protein>
    <submittedName>
        <fullName evidence="3">dTDP-4-dehydrorhamnose 3,5-epimerase</fullName>
    </submittedName>
</protein>
<organism evidence="3 4">
    <name type="scientific">candidate division TA06 bacterium B3_TA06</name>
    <dbReference type="NCBI Taxonomy" id="2012487"/>
    <lineage>
        <taxon>Bacteria</taxon>
        <taxon>Bacteria division TA06</taxon>
    </lineage>
</organism>
<proteinExistence type="predicted"/>
<dbReference type="InterPro" id="IPR000888">
    <property type="entry name" value="RmlC-like"/>
</dbReference>
<name>A0A532V941_UNCT6</name>
<dbReference type="Gene3D" id="2.60.120.10">
    <property type="entry name" value="Jelly Rolls"/>
    <property type="match status" value="1"/>
</dbReference>
<evidence type="ECO:0000313" key="3">
    <source>
        <dbReference type="EMBL" id="TKJ43686.1"/>
    </source>
</evidence>
<dbReference type="InterPro" id="IPR011051">
    <property type="entry name" value="RmlC_Cupin_sf"/>
</dbReference>
<dbReference type="PANTHER" id="PTHR21047">
    <property type="entry name" value="DTDP-6-DEOXY-D-GLUCOSE-3,5 EPIMERASE"/>
    <property type="match status" value="1"/>
</dbReference>
<evidence type="ECO:0000313" key="4">
    <source>
        <dbReference type="Proteomes" id="UP000317778"/>
    </source>
</evidence>
<dbReference type="PANTHER" id="PTHR21047:SF2">
    <property type="entry name" value="THYMIDINE DIPHOSPHO-4-KETO-RHAMNOSE 3,5-EPIMERASE"/>
    <property type="match status" value="1"/>
</dbReference>
<dbReference type="AlphaFoldDB" id="A0A532V941"/>
<comment type="caution">
    <text evidence="3">The sequence shown here is derived from an EMBL/GenBank/DDBJ whole genome shotgun (WGS) entry which is preliminary data.</text>
</comment>
<dbReference type="EMBL" id="NJBO01000003">
    <property type="protein sequence ID" value="TKJ43686.1"/>
    <property type="molecule type" value="Genomic_DNA"/>
</dbReference>
<dbReference type="GO" id="GO:0005829">
    <property type="term" value="C:cytosol"/>
    <property type="evidence" value="ECO:0007669"/>
    <property type="project" value="TreeGrafter"/>
</dbReference>
<dbReference type="GO" id="GO:0000271">
    <property type="term" value="P:polysaccharide biosynthetic process"/>
    <property type="evidence" value="ECO:0007669"/>
    <property type="project" value="TreeGrafter"/>
</dbReference>
<dbReference type="SUPFAM" id="SSF51182">
    <property type="entry name" value="RmlC-like cupins"/>
    <property type="match status" value="1"/>
</dbReference>
<evidence type="ECO:0000256" key="1">
    <source>
        <dbReference type="PIRSR" id="PIRSR600888-3"/>
    </source>
</evidence>
<sequence length="154" mass="17701">MRDKIKGVEIKELRVIPDERGWLMEILRADDALFTKFGQVYLSTVYPGVVKGWHYHKVQRDNLCVVKGMAKLVLYDWRDDSSTKGQLMELFAGEKNPLLVSIPPGVLHGMKGIGTEPAYFINIPTELYNYEEPDEFRVDPHSGEVPYDWSRKDG</sequence>
<dbReference type="Pfam" id="PF14667">
    <property type="entry name" value="Polysacc_synt_C"/>
    <property type="match status" value="1"/>
</dbReference>
<gene>
    <name evidence="3" type="ORF">CEE36_03090</name>
</gene>
<feature type="domain" description="Capsular polysaccharide assembling protein CapF C-terminal" evidence="2">
    <location>
        <begin position="18"/>
        <end position="136"/>
    </location>
</feature>
<dbReference type="Proteomes" id="UP000317778">
    <property type="component" value="Unassembled WGS sequence"/>
</dbReference>
<reference evidence="3 4" key="1">
    <citation type="submission" date="2017-06" db="EMBL/GenBank/DDBJ databases">
        <title>Novel microbial phyla capable of carbon fixation and sulfur reduction in deep-sea sediments.</title>
        <authorList>
            <person name="Huang J."/>
            <person name="Baker B."/>
            <person name="Wang Y."/>
        </authorList>
    </citation>
    <scope>NUCLEOTIDE SEQUENCE [LARGE SCALE GENOMIC DNA]</scope>
    <source>
        <strain evidence="3">B3_TA06</strain>
    </source>
</reference>